<sequence>MTPHIDALQYTYTNGNQLTAVADAAGWEGFADKNTTGPDYTYDANGNMTKDLDKEIESIEYNHLNLSAKAVKADGHYIQYPSVAHKLLKPSAASCCYTVTS</sequence>
<dbReference type="STRING" id="1237149.C900_02847"/>
<dbReference type="Proteomes" id="UP000011135">
    <property type="component" value="Unassembled WGS sequence"/>
</dbReference>
<organism evidence="1 2">
    <name type="scientific">Fulvivirga imtechensis AK7</name>
    <dbReference type="NCBI Taxonomy" id="1237149"/>
    <lineage>
        <taxon>Bacteria</taxon>
        <taxon>Pseudomonadati</taxon>
        <taxon>Bacteroidota</taxon>
        <taxon>Cytophagia</taxon>
        <taxon>Cytophagales</taxon>
        <taxon>Fulvivirgaceae</taxon>
        <taxon>Fulvivirga</taxon>
    </lineage>
</organism>
<evidence type="ECO:0000313" key="2">
    <source>
        <dbReference type="Proteomes" id="UP000011135"/>
    </source>
</evidence>
<dbReference type="OrthoDB" id="965035at2"/>
<keyword evidence="2" id="KW-1185">Reference proteome</keyword>
<dbReference type="eggNOG" id="COG3209">
    <property type="taxonomic scope" value="Bacteria"/>
</dbReference>
<dbReference type="AlphaFoldDB" id="L8JVH0"/>
<dbReference type="RefSeq" id="WP_009580164.1">
    <property type="nucleotide sequence ID" value="NZ_AMZN01000043.1"/>
</dbReference>
<evidence type="ECO:0000313" key="1">
    <source>
        <dbReference type="EMBL" id="ELR71232.1"/>
    </source>
</evidence>
<dbReference type="EMBL" id="AMZN01000043">
    <property type="protein sequence ID" value="ELR71232.1"/>
    <property type="molecule type" value="Genomic_DNA"/>
</dbReference>
<dbReference type="Gene3D" id="2.180.10.10">
    <property type="entry name" value="RHS repeat-associated core"/>
    <property type="match status" value="1"/>
</dbReference>
<protein>
    <submittedName>
        <fullName evidence="1">Uncharacterized protein</fullName>
    </submittedName>
</protein>
<accession>L8JVH0</accession>
<comment type="caution">
    <text evidence="1">The sequence shown here is derived from an EMBL/GenBank/DDBJ whole genome shotgun (WGS) entry which is preliminary data.</text>
</comment>
<gene>
    <name evidence="1" type="ORF">C900_02847</name>
</gene>
<reference evidence="1 2" key="1">
    <citation type="submission" date="2012-12" db="EMBL/GenBank/DDBJ databases">
        <title>Genome assembly of Fulvivirga imtechensis AK7.</title>
        <authorList>
            <person name="Nupur N."/>
            <person name="Khatri I."/>
            <person name="Kumar R."/>
            <person name="Subramanian S."/>
            <person name="Pinnaka A."/>
        </authorList>
    </citation>
    <scope>NUCLEOTIDE SEQUENCE [LARGE SCALE GENOMIC DNA]</scope>
    <source>
        <strain evidence="1 2">AK7</strain>
    </source>
</reference>
<proteinExistence type="predicted"/>
<name>L8JVH0_9BACT</name>